<organism evidence="1 2">
    <name type="scientific">Gymnopus androsaceus JB14</name>
    <dbReference type="NCBI Taxonomy" id="1447944"/>
    <lineage>
        <taxon>Eukaryota</taxon>
        <taxon>Fungi</taxon>
        <taxon>Dikarya</taxon>
        <taxon>Basidiomycota</taxon>
        <taxon>Agaricomycotina</taxon>
        <taxon>Agaricomycetes</taxon>
        <taxon>Agaricomycetidae</taxon>
        <taxon>Agaricales</taxon>
        <taxon>Marasmiineae</taxon>
        <taxon>Omphalotaceae</taxon>
        <taxon>Gymnopus</taxon>
    </lineage>
</organism>
<accession>A0A6A4HR50</accession>
<proteinExistence type="predicted"/>
<reference evidence="1" key="1">
    <citation type="journal article" date="2019" name="Environ. Microbiol.">
        <title>Fungal ecological strategies reflected in gene transcription - a case study of two litter decomposers.</title>
        <authorList>
            <person name="Barbi F."/>
            <person name="Kohler A."/>
            <person name="Barry K."/>
            <person name="Baskaran P."/>
            <person name="Daum C."/>
            <person name="Fauchery L."/>
            <person name="Ihrmark K."/>
            <person name="Kuo A."/>
            <person name="LaButti K."/>
            <person name="Lipzen A."/>
            <person name="Morin E."/>
            <person name="Grigoriev I.V."/>
            <person name="Henrissat B."/>
            <person name="Lindahl B."/>
            <person name="Martin F."/>
        </authorList>
    </citation>
    <scope>NUCLEOTIDE SEQUENCE</scope>
    <source>
        <strain evidence="1">JB14</strain>
    </source>
</reference>
<dbReference type="EMBL" id="ML769452">
    <property type="protein sequence ID" value="KAE9400919.1"/>
    <property type="molecule type" value="Genomic_DNA"/>
</dbReference>
<name>A0A6A4HR50_9AGAR</name>
<sequence>MGIKVNDGQNEWNAVLPRPWFTMIKAVNLRAQEMSAYECLAWAKVRSHA</sequence>
<dbReference type="AlphaFoldDB" id="A0A6A4HR50"/>
<gene>
    <name evidence="1" type="ORF">BT96DRAFT_992638</name>
</gene>
<evidence type="ECO:0000313" key="1">
    <source>
        <dbReference type="EMBL" id="KAE9400919.1"/>
    </source>
</evidence>
<evidence type="ECO:0000313" key="2">
    <source>
        <dbReference type="Proteomes" id="UP000799118"/>
    </source>
</evidence>
<dbReference type="Proteomes" id="UP000799118">
    <property type="component" value="Unassembled WGS sequence"/>
</dbReference>
<keyword evidence="2" id="KW-1185">Reference proteome</keyword>
<protein>
    <submittedName>
        <fullName evidence="1">Uncharacterized protein</fullName>
    </submittedName>
</protein>